<dbReference type="EMBL" id="BNBC01000046">
    <property type="protein sequence ID" value="GHF04366.1"/>
    <property type="molecule type" value="Genomic_DNA"/>
</dbReference>
<dbReference type="AlphaFoldDB" id="A0A919AGE3"/>
<feature type="region of interest" description="Disordered" evidence="1">
    <location>
        <begin position="139"/>
        <end position="175"/>
    </location>
</feature>
<name>A0A919AGE3_9ACTN</name>
<proteinExistence type="predicted"/>
<dbReference type="Proteomes" id="UP000641386">
    <property type="component" value="Unassembled WGS sequence"/>
</dbReference>
<comment type="caution">
    <text evidence="2">The sequence shown here is derived from an EMBL/GenBank/DDBJ whole genome shotgun (WGS) entry which is preliminary data.</text>
</comment>
<gene>
    <name evidence="2" type="ORF">GCM10014715_70800</name>
</gene>
<sequence>MRGGQVSAEGRVPGRPPFSHVPAFWREFAYAAGHSQPLTQVRDHCILPPFGWRLPSSGIDIVVNTSECPHGHCTRSRIGQGASAETYELLHPASAREPGERKTKTVPATRAVVILTADTGCRAQVAAIPARIGEGMPYRNCSSERCTAPARRRRARHPTDHRGADRGAAPSSPMS</sequence>
<reference evidence="2" key="2">
    <citation type="submission" date="2020-09" db="EMBL/GenBank/DDBJ databases">
        <authorList>
            <person name="Sun Q."/>
            <person name="Ohkuma M."/>
        </authorList>
    </citation>
    <scope>NUCLEOTIDE SEQUENCE</scope>
    <source>
        <strain evidence="2">JCM 3302</strain>
    </source>
</reference>
<evidence type="ECO:0000313" key="2">
    <source>
        <dbReference type="EMBL" id="GHF04366.1"/>
    </source>
</evidence>
<protein>
    <submittedName>
        <fullName evidence="2">Uncharacterized protein</fullName>
    </submittedName>
</protein>
<keyword evidence="3" id="KW-1185">Reference proteome</keyword>
<reference evidence="2" key="1">
    <citation type="journal article" date="2014" name="Int. J. Syst. Evol. Microbiol.">
        <title>Complete genome sequence of Corynebacterium casei LMG S-19264T (=DSM 44701T), isolated from a smear-ripened cheese.</title>
        <authorList>
            <consortium name="US DOE Joint Genome Institute (JGI-PGF)"/>
            <person name="Walter F."/>
            <person name="Albersmeier A."/>
            <person name="Kalinowski J."/>
            <person name="Ruckert C."/>
        </authorList>
    </citation>
    <scope>NUCLEOTIDE SEQUENCE</scope>
    <source>
        <strain evidence="2">JCM 3302</strain>
    </source>
</reference>
<accession>A0A919AGE3</accession>
<organism evidence="2 3">
    <name type="scientific">Streptomyces spiralis</name>
    <dbReference type="NCBI Taxonomy" id="66376"/>
    <lineage>
        <taxon>Bacteria</taxon>
        <taxon>Bacillati</taxon>
        <taxon>Actinomycetota</taxon>
        <taxon>Actinomycetes</taxon>
        <taxon>Kitasatosporales</taxon>
        <taxon>Streptomycetaceae</taxon>
        <taxon>Streptomyces</taxon>
    </lineage>
</organism>
<evidence type="ECO:0000313" key="3">
    <source>
        <dbReference type="Proteomes" id="UP000641386"/>
    </source>
</evidence>
<evidence type="ECO:0000256" key="1">
    <source>
        <dbReference type="SAM" id="MobiDB-lite"/>
    </source>
</evidence>